<organism evidence="8 9">
    <name type="scientific">Geodia barretti</name>
    <name type="common">Barrett's horny sponge</name>
    <dbReference type="NCBI Taxonomy" id="519541"/>
    <lineage>
        <taxon>Eukaryota</taxon>
        <taxon>Metazoa</taxon>
        <taxon>Porifera</taxon>
        <taxon>Demospongiae</taxon>
        <taxon>Heteroscleromorpha</taxon>
        <taxon>Tetractinellida</taxon>
        <taxon>Astrophorina</taxon>
        <taxon>Geodiidae</taxon>
        <taxon>Geodia</taxon>
    </lineage>
</organism>
<evidence type="ECO:0000313" key="8">
    <source>
        <dbReference type="EMBL" id="CAI8026482.1"/>
    </source>
</evidence>
<feature type="binding site" evidence="5">
    <location>
        <position position="105"/>
    </location>
    <ligand>
        <name>a divalent metal cation</name>
        <dbReference type="ChEBI" id="CHEBI:60240"/>
        <label>2</label>
        <note>catalytic</note>
    </ligand>
</feature>
<protein>
    <recommendedName>
        <fullName evidence="6">Methionine aminopeptidase</fullName>
        <ecNumber evidence="6">3.4.11.18</ecNumber>
    </recommendedName>
</protein>
<reference evidence="8" key="1">
    <citation type="submission" date="2023-03" db="EMBL/GenBank/DDBJ databases">
        <authorList>
            <person name="Steffen K."/>
            <person name="Cardenas P."/>
        </authorList>
    </citation>
    <scope>NUCLEOTIDE SEQUENCE</scope>
</reference>
<dbReference type="HAMAP" id="MF_01974">
    <property type="entry name" value="MetAP_1"/>
    <property type="match status" value="1"/>
</dbReference>
<comment type="caution">
    <text evidence="8">The sequence shown here is derived from an EMBL/GenBank/DDBJ whole genome shotgun (WGS) entry which is preliminary data.</text>
</comment>
<feature type="binding site" evidence="5">
    <location>
        <position position="168"/>
    </location>
    <ligand>
        <name>a divalent metal cation</name>
        <dbReference type="ChEBI" id="CHEBI:60240"/>
        <label>2</label>
        <note>catalytic</note>
    </ligand>
</feature>
<feature type="binding site" evidence="5">
    <location>
        <position position="232"/>
    </location>
    <ligand>
        <name>a divalent metal cation</name>
        <dbReference type="ChEBI" id="CHEBI:60240"/>
        <label>2</label>
        <note>catalytic</note>
    </ligand>
</feature>
<comment type="similarity">
    <text evidence="5">Belongs to the peptidase M24A family. Methionine aminopeptidase type 1 subfamily.</text>
</comment>
<dbReference type="Gene3D" id="3.90.230.10">
    <property type="entry name" value="Creatinase/methionine aminopeptidase superfamily"/>
    <property type="match status" value="1"/>
</dbReference>
<dbReference type="SUPFAM" id="SSF55920">
    <property type="entry name" value="Creatinase/aminopeptidase"/>
    <property type="match status" value="1"/>
</dbReference>
<accession>A0AA35SCA4</accession>
<dbReference type="PANTHER" id="PTHR43330">
    <property type="entry name" value="METHIONINE AMINOPEPTIDASE"/>
    <property type="match status" value="1"/>
</dbReference>
<comment type="cofactor">
    <cofactor evidence="5">
        <name>Co(2+)</name>
        <dbReference type="ChEBI" id="CHEBI:48828"/>
    </cofactor>
    <cofactor evidence="5">
        <name>Zn(2+)</name>
        <dbReference type="ChEBI" id="CHEBI:29105"/>
    </cofactor>
    <cofactor evidence="5">
        <name>Mn(2+)</name>
        <dbReference type="ChEBI" id="CHEBI:29035"/>
    </cofactor>
    <cofactor evidence="5">
        <name>Fe(2+)</name>
        <dbReference type="ChEBI" id="CHEBI:29033"/>
    </cofactor>
    <text evidence="5">Binds 2 divalent metal cations per subunit. Has a high-affinity and a low affinity metal-binding site. The true nature of the physiological cofactor is under debate. The enzyme is active with cobalt, zinc, manganese or divalent iron ions. Most likely, methionine aminopeptidases function as mononuclear Fe(2+)-metalloproteases under physiological conditions, and the catalytically relevant metal-binding site has been assigned to the histidine-containing high-affinity site.</text>
</comment>
<dbReference type="InterPro" id="IPR036005">
    <property type="entry name" value="Creatinase/aminopeptidase-like"/>
</dbReference>
<evidence type="ECO:0000256" key="4">
    <source>
        <dbReference type="ARBA" id="ARBA00022801"/>
    </source>
</evidence>
<dbReference type="EC" id="3.4.11.18" evidence="6"/>
<feature type="binding site" evidence="5">
    <location>
        <position position="105"/>
    </location>
    <ligand>
        <name>a divalent metal cation</name>
        <dbReference type="ChEBI" id="CHEBI:60240"/>
        <label>1</label>
    </ligand>
</feature>
<dbReference type="EMBL" id="CASHTH010002215">
    <property type="protein sequence ID" value="CAI8026482.1"/>
    <property type="molecule type" value="Genomic_DNA"/>
</dbReference>
<feature type="binding site" evidence="5">
    <location>
        <position position="77"/>
    </location>
    <ligand>
        <name>substrate</name>
    </ligand>
</feature>
<feature type="domain" description="Peptidase M24" evidence="7">
    <location>
        <begin position="12"/>
        <end position="239"/>
    </location>
</feature>
<evidence type="ECO:0000313" key="9">
    <source>
        <dbReference type="Proteomes" id="UP001174909"/>
    </source>
</evidence>
<evidence type="ECO:0000256" key="5">
    <source>
        <dbReference type="HAMAP-Rule" id="MF_03174"/>
    </source>
</evidence>
<evidence type="ECO:0000256" key="3">
    <source>
        <dbReference type="ARBA" id="ARBA00022723"/>
    </source>
</evidence>
<comment type="function">
    <text evidence="6">Cotranslationally removes the N-terminal methionine from nascent proteins. The N-terminal methionine is often cleaved when the second residue in the primary sequence is small and uncharged (Met-Ala-, Cys, Gly, Pro, Ser, Thr, or Val).</text>
</comment>
<proteinExistence type="inferred from homology"/>
<dbReference type="Pfam" id="PF00557">
    <property type="entry name" value="Peptidase_M24"/>
    <property type="match status" value="1"/>
</dbReference>
<dbReference type="CDD" id="cd01086">
    <property type="entry name" value="MetAP1"/>
    <property type="match status" value="1"/>
</dbReference>
<keyword evidence="1 5" id="KW-0031">Aminopeptidase</keyword>
<dbReference type="GO" id="GO:0005829">
    <property type="term" value="C:cytosol"/>
    <property type="evidence" value="ECO:0007669"/>
    <property type="project" value="TreeGrafter"/>
</dbReference>
<name>A0AA35SCA4_GEOBA</name>
<dbReference type="Proteomes" id="UP001174909">
    <property type="component" value="Unassembled WGS sequence"/>
</dbReference>
<dbReference type="GO" id="GO:0006508">
    <property type="term" value="P:proteolysis"/>
    <property type="evidence" value="ECO:0007669"/>
    <property type="project" value="UniProtKB-KW"/>
</dbReference>
<dbReference type="InterPro" id="IPR002467">
    <property type="entry name" value="Pept_M24A_MAP1"/>
</dbReference>
<dbReference type="PROSITE" id="PS00680">
    <property type="entry name" value="MAP_1"/>
    <property type="match status" value="1"/>
</dbReference>
<evidence type="ECO:0000256" key="1">
    <source>
        <dbReference type="ARBA" id="ARBA00022438"/>
    </source>
</evidence>
<gene>
    <name evidence="8" type="ORF">GBAR_LOCUS15209</name>
</gene>
<keyword evidence="9" id="KW-1185">Reference proteome</keyword>
<feature type="binding site" evidence="5">
    <location>
        <position position="94"/>
    </location>
    <ligand>
        <name>a divalent metal cation</name>
        <dbReference type="ChEBI" id="CHEBI:60240"/>
        <label>1</label>
    </ligand>
</feature>
<sequence>MIHLKSALEIDRIRASCRIAAEAMLRVEEALAPGVTTLHLDQIADRYIRSQGAVASALGYRGFPRSICVSVNDEVVHGIPGDRVLQEGDILAVDIAVKKDGFHGDMNVTMKAGCVPPKAQRLLDATRQSLEEGLAACTPGQRLGDIGHAIQSYVEARGFSIVRAYCGHGIGRNFHEEPQLLHYGKAGTGRRLQNGMVFTIEPMVNEGEHETRVLDDDWTAVTADGKLSAQYEHTVAVTNDGPDVLSRFADLPY</sequence>
<evidence type="ECO:0000259" key="7">
    <source>
        <dbReference type="Pfam" id="PF00557"/>
    </source>
</evidence>
<feature type="binding site" evidence="5">
    <location>
        <position position="175"/>
    </location>
    <ligand>
        <name>substrate</name>
    </ligand>
</feature>
<keyword evidence="4 5" id="KW-0378">Hydrolase</keyword>
<dbReference type="PANTHER" id="PTHR43330:SF27">
    <property type="entry name" value="METHIONINE AMINOPEPTIDASE"/>
    <property type="match status" value="1"/>
</dbReference>
<feature type="binding site" evidence="5">
    <location>
        <position position="201"/>
    </location>
    <ligand>
        <name>a divalent metal cation</name>
        <dbReference type="ChEBI" id="CHEBI:60240"/>
        <label>2</label>
        <note>catalytic</note>
    </ligand>
</feature>
<comment type="catalytic activity">
    <reaction evidence="5 6">
        <text>Release of N-terminal amino acids, preferentially methionine, from peptides and arylamides.</text>
        <dbReference type="EC" id="3.4.11.18"/>
    </reaction>
</comment>
<keyword evidence="2 5" id="KW-0645">Protease</keyword>
<dbReference type="NCBIfam" id="TIGR00500">
    <property type="entry name" value="met_pdase_I"/>
    <property type="match status" value="1"/>
</dbReference>
<dbReference type="PRINTS" id="PR00599">
    <property type="entry name" value="MAPEPTIDASE"/>
</dbReference>
<evidence type="ECO:0000256" key="2">
    <source>
        <dbReference type="ARBA" id="ARBA00022670"/>
    </source>
</evidence>
<dbReference type="AlphaFoldDB" id="A0AA35SCA4"/>
<dbReference type="GO" id="GO:0070006">
    <property type="term" value="F:metalloaminopeptidase activity"/>
    <property type="evidence" value="ECO:0007669"/>
    <property type="project" value="UniProtKB-UniRule"/>
</dbReference>
<dbReference type="GO" id="GO:0004239">
    <property type="term" value="F:initiator methionyl aminopeptidase activity"/>
    <property type="evidence" value="ECO:0007669"/>
    <property type="project" value="UniProtKB-UniRule"/>
</dbReference>
<dbReference type="InterPro" id="IPR000994">
    <property type="entry name" value="Pept_M24"/>
</dbReference>
<evidence type="ECO:0000256" key="6">
    <source>
        <dbReference type="RuleBase" id="RU003653"/>
    </source>
</evidence>
<feature type="binding site" evidence="5">
    <location>
        <position position="232"/>
    </location>
    <ligand>
        <name>a divalent metal cation</name>
        <dbReference type="ChEBI" id="CHEBI:60240"/>
        <label>1</label>
    </ligand>
</feature>
<dbReference type="GO" id="GO:0046872">
    <property type="term" value="F:metal ion binding"/>
    <property type="evidence" value="ECO:0007669"/>
    <property type="project" value="UniProtKB-UniRule"/>
</dbReference>
<keyword evidence="3 5" id="KW-0479">Metal-binding</keyword>
<dbReference type="InterPro" id="IPR001714">
    <property type="entry name" value="Pept_M24_MAP"/>
</dbReference>